<proteinExistence type="predicted"/>
<organism evidence="1 2">
    <name type="scientific">Deinococcus koreensis</name>
    <dbReference type="NCBI Taxonomy" id="2054903"/>
    <lineage>
        <taxon>Bacteria</taxon>
        <taxon>Thermotogati</taxon>
        <taxon>Deinococcota</taxon>
        <taxon>Deinococci</taxon>
        <taxon>Deinococcales</taxon>
        <taxon>Deinococcaceae</taxon>
        <taxon>Deinococcus</taxon>
    </lineage>
</organism>
<name>A0A2K3V2Z0_9DEIO</name>
<evidence type="ECO:0000313" key="1">
    <source>
        <dbReference type="EMBL" id="PNY83146.1"/>
    </source>
</evidence>
<dbReference type="InterPro" id="IPR016181">
    <property type="entry name" value="Acyl_CoA_acyltransferase"/>
</dbReference>
<dbReference type="Proteomes" id="UP000236379">
    <property type="component" value="Unassembled WGS sequence"/>
</dbReference>
<reference evidence="1 2" key="1">
    <citation type="submission" date="2018-01" db="EMBL/GenBank/DDBJ databases">
        <title>Deinococcus koreensis sp. nov., a radiation-resistant bacterium isolated from river water.</title>
        <authorList>
            <person name="Choi A."/>
        </authorList>
    </citation>
    <scope>NUCLEOTIDE SEQUENCE [LARGE SCALE GENOMIC DNA]</scope>
    <source>
        <strain evidence="1 2">SJW1-2</strain>
    </source>
</reference>
<accession>A0A2K3V2Z0</accession>
<dbReference type="SUPFAM" id="SSF55729">
    <property type="entry name" value="Acyl-CoA N-acyltransferases (Nat)"/>
    <property type="match status" value="1"/>
</dbReference>
<protein>
    <recommendedName>
        <fullName evidence="3">N-acetyltransferase domain-containing protein</fullName>
    </recommendedName>
</protein>
<comment type="caution">
    <text evidence="1">The sequence shown here is derived from an EMBL/GenBank/DDBJ whole genome shotgun (WGS) entry which is preliminary data.</text>
</comment>
<gene>
    <name evidence="1" type="ORF">CVO96_16600</name>
</gene>
<evidence type="ECO:0000313" key="2">
    <source>
        <dbReference type="Proteomes" id="UP000236379"/>
    </source>
</evidence>
<dbReference type="OrthoDB" id="3825006at2"/>
<dbReference type="Gene3D" id="3.40.630.30">
    <property type="match status" value="1"/>
</dbReference>
<dbReference type="EMBL" id="PPPD01000001">
    <property type="protein sequence ID" value="PNY83146.1"/>
    <property type="molecule type" value="Genomic_DNA"/>
</dbReference>
<evidence type="ECO:0008006" key="3">
    <source>
        <dbReference type="Google" id="ProtNLM"/>
    </source>
</evidence>
<sequence length="232" mass="25189">MLSIRFEGGNPERPFVDASVTSRPLTFADLPALSEAARQTYAAFQVPRLRFWSPLPMQGARSAFVDASPDMRVLAAPLSDLRDREVPAGLSLRPTRDATHLPRAASAYAQIDTLHPAHVEQARLIDEDTLAEAIAAGTMFDVLWQGEWSGYAGTLPETQLGLPAQVVQELLLAPHARGQGLGTFLSTLLARHLPDDGRVLSGTIHAQNRGSLQAATRADRHDLGGWWFTPLA</sequence>
<dbReference type="AlphaFoldDB" id="A0A2K3V2Z0"/>
<keyword evidence="2" id="KW-1185">Reference proteome</keyword>